<protein>
    <submittedName>
        <fullName evidence="3">Uncharacterized protein</fullName>
    </submittedName>
</protein>
<feature type="transmembrane region" description="Helical" evidence="2">
    <location>
        <begin position="6"/>
        <end position="24"/>
    </location>
</feature>
<feature type="region of interest" description="Disordered" evidence="1">
    <location>
        <begin position="118"/>
        <end position="170"/>
    </location>
</feature>
<dbReference type="RefSeq" id="WP_058282663.1">
    <property type="nucleotide sequence ID" value="NZ_CYUD01000009.1"/>
</dbReference>
<sequence>MELIADILLVAGALGAGLYCFVLSRRLKRFTDLEKGVGGAVAVLSTQADELKKSLGAARDASDQSGEVLEELTQRAESVAQRLELMMASMHDVVPPQDTVTTPTEPAVTTEDTIATLSDPVETTATEPEEVAEVAETPAAPEKEAPPAPTKRPGGLMFFRHDRSQGEATT</sequence>
<gene>
    <name evidence="3" type="ORF">RUE5091_02986</name>
</gene>
<keyword evidence="2" id="KW-0812">Transmembrane</keyword>
<dbReference type="Proteomes" id="UP000051260">
    <property type="component" value="Unassembled WGS sequence"/>
</dbReference>
<evidence type="ECO:0000313" key="3">
    <source>
        <dbReference type="EMBL" id="CUK07754.1"/>
    </source>
</evidence>
<keyword evidence="4" id="KW-1185">Reference proteome</keyword>
<dbReference type="EMBL" id="CYUD01000009">
    <property type="protein sequence ID" value="CUK07754.1"/>
    <property type="molecule type" value="Genomic_DNA"/>
</dbReference>
<evidence type="ECO:0000256" key="1">
    <source>
        <dbReference type="SAM" id="MobiDB-lite"/>
    </source>
</evidence>
<keyword evidence="2" id="KW-0472">Membrane</keyword>
<accession>A0A0P1IDW2</accession>
<evidence type="ECO:0000256" key="2">
    <source>
        <dbReference type="SAM" id="Phobius"/>
    </source>
</evidence>
<feature type="compositionally biased region" description="Basic and acidic residues" evidence="1">
    <location>
        <begin position="159"/>
        <end position="170"/>
    </location>
</feature>
<dbReference type="AlphaFoldDB" id="A0A0P1IDW2"/>
<organism evidence="3 4">
    <name type="scientific">Ruegeria denitrificans</name>
    <dbReference type="NCBI Taxonomy" id="1715692"/>
    <lineage>
        <taxon>Bacteria</taxon>
        <taxon>Pseudomonadati</taxon>
        <taxon>Pseudomonadota</taxon>
        <taxon>Alphaproteobacteria</taxon>
        <taxon>Rhodobacterales</taxon>
        <taxon>Roseobacteraceae</taxon>
        <taxon>Ruegeria</taxon>
    </lineage>
</organism>
<dbReference type="STRING" id="1715692.RUE5091_02986"/>
<evidence type="ECO:0000313" key="4">
    <source>
        <dbReference type="Proteomes" id="UP000051260"/>
    </source>
</evidence>
<proteinExistence type="predicted"/>
<name>A0A0P1IDW2_9RHOB</name>
<dbReference type="OrthoDB" id="7630018at2"/>
<reference evidence="4" key="1">
    <citation type="submission" date="2015-09" db="EMBL/GenBank/DDBJ databases">
        <authorList>
            <person name="Rodrigo-Torres L."/>
            <person name="Arahal D.R."/>
        </authorList>
    </citation>
    <scope>NUCLEOTIDE SEQUENCE [LARGE SCALE GENOMIC DNA]</scope>
    <source>
        <strain evidence="4">CECT 5091</strain>
    </source>
</reference>
<keyword evidence="2" id="KW-1133">Transmembrane helix</keyword>